<evidence type="ECO:0000313" key="5">
    <source>
        <dbReference type="Proteomes" id="UP000470876"/>
    </source>
</evidence>
<dbReference type="PROSITE" id="PS51257">
    <property type="entry name" value="PROKAR_LIPOPROTEIN"/>
    <property type="match status" value="1"/>
</dbReference>
<keyword evidence="5" id="KW-1185">Reference proteome</keyword>
<proteinExistence type="predicted"/>
<feature type="signal peptide" evidence="1">
    <location>
        <begin position="1"/>
        <end position="21"/>
    </location>
</feature>
<evidence type="ECO:0000256" key="1">
    <source>
        <dbReference type="SAM" id="SignalP"/>
    </source>
</evidence>
<evidence type="ECO:0000313" key="4">
    <source>
        <dbReference type="Proteomes" id="UP000468928"/>
    </source>
</evidence>
<dbReference type="RefSeq" id="WP_163823199.1">
    <property type="nucleotide sequence ID" value="NZ_JAAGUX010000003.1"/>
</dbReference>
<gene>
    <name evidence="2" type="ORF">GV789_23590</name>
    <name evidence="3" type="ORF">GV794_02550</name>
</gene>
<organism evidence="2 4">
    <name type="scientific">Nocardia cyriacigeorgica</name>
    <dbReference type="NCBI Taxonomy" id="135487"/>
    <lineage>
        <taxon>Bacteria</taxon>
        <taxon>Bacillati</taxon>
        <taxon>Actinomycetota</taxon>
        <taxon>Actinomycetes</taxon>
        <taxon>Mycobacteriales</taxon>
        <taxon>Nocardiaceae</taxon>
        <taxon>Nocardia</taxon>
    </lineage>
</organism>
<name>A0A6P1D9N1_9NOCA</name>
<evidence type="ECO:0000313" key="2">
    <source>
        <dbReference type="EMBL" id="NEW47405.1"/>
    </source>
</evidence>
<accession>A0A6P1D9N1</accession>
<comment type="caution">
    <text evidence="2">The sequence shown here is derived from an EMBL/GenBank/DDBJ whole genome shotgun (WGS) entry which is preliminary data.</text>
</comment>
<keyword evidence="1" id="KW-0732">Signal</keyword>
<dbReference type="Proteomes" id="UP000468928">
    <property type="component" value="Unassembled WGS sequence"/>
</dbReference>
<reference evidence="4 5" key="1">
    <citation type="submission" date="2020-01" db="EMBL/GenBank/DDBJ databases">
        <title>Genetics and antimicrobial susceptibilities of Nocardia species isolated from the soil; a comparison with species isolated from humans.</title>
        <authorList>
            <person name="Carrasco G."/>
            <person name="Monzon S."/>
            <person name="Sansegundo M."/>
            <person name="Garcia E."/>
            <person name="Garrido N."/>
            <person name="Medina M.J."/>
            <person name="Villalon P."/>
            <person name="Ramirez-Arocha A.C."/>
            <person name="Jimenez P."/>
            <person name="Cuesta I."/>
            <person name="Valdezate S."/>
        </authorList>
    </citation>
    <scope>NUCLEOTIDE SEQUENCE [LARGE SCALE GENOMIC DNA]</scope>
    <source>
        <strain evidence="2 4">CNM20110639</strain>
        <strain evidence="3 5">CNM20110649</strain>
    </source>
</reference>
<feature type="chain" id="PRO_5038582721" evidence="1">
    <location>
        <begin position="22"/>
        <end position="158"/>
    </location>
</feature>
<dbReference type="EMBL" id="JAAGUZ010000083">
    <property type="protein sequence ID" value="NEW47405.1"/>
    <property type="molecule type" value="Genomic_DNA"/>
</dbReference>
<dbReference type="AlphaFoldDB" id="A0A6P1D9N1"/>
<sequence length="158" mass="15916">MNRRTALRLAGGGVLGVAAFAAITGCAEESALEPDPLTAQELLARTDAAAATAAIALDPQRHGALTAVAAERTAHAEALRTEIDRLVGVYGDGTLPSRRQPEVTVAPAAPIDVATLRDQLAGSQRAAADLATTQSGYRAGLLASISAACAVHAGVLLA</sequence>
<protein>
    <submittedName>
        <fullName evidence="2">Uncharacterized protein</fullName>
    </submittedName>
</protein>
<evidence type="ECO:0000313" key="3">
    <source>
        <dbReference type="EMBL" id="NEW54548.1"/>
    </source>
</evidence>
<dbReference type="EMBL" id="JAAGUX010000003">
    <property type="protein sequence ID" value="NEW54548.1"/>
    <property type="molecule type" value="Genomic_DNA"/>
</dbReference>
<dbReference type="Proteomes" id="UP000470876">
    <property type="component" value="Unassembled WGS sequence"/>
</dbReference>